<comment type="similarity">
    <text evidence="1 2">Belongs to the peptidase S14 family.</text>
</comment>
<sequence length="329" mass="36997">MIFLLQDDLLAFLILFCLIDLPENSFLVKSFMILSSKVYLSYIRSYGTPSSLTLDWLSKIPRKNIPILTYDISLINERIFKERTKKNLSHDGIWCEEDGCVFRTVFCPFCTACETCFGVQVLATDASNANLLNKVLFYADCLYVNDESKSFNELTPSMAIYDTMQSLKSPVGTNCVGYAYNLAGFLLAAGEKGNHVAMPLCRIALQSPAGAARGQADDVHNEANELISAFETTFLVSWQKRRGNRLRRLCLLMLLILICFFRSVLLSGYKADSGSGMSTGDGKLQEMEIQCAEVMGREVGCVWKIKSWVTHTLEWELLQKIGMVTARIW</sequence>
<dbReference type="EMBL" id="JBBWWR010000009">
    <property type="protein sequence ID" value="KAK8961960.1"/>
    <property type="molecule type" value="Genomic_DNA"/>
</dbReference>
<evidence type="ECO:0000256" key="2">
    <source>
        <dbReference type="RuleBase" id="RU003567"/>
    </source>
</evidence>
<accession>A0ABR2MCT0</accession>
<evidence type="ECO:0000256" key="1">
    <source>
        <dbReference type="ARBA" id="ARBA00007039"/>
    </source>
</evidence>
<dbReference type="InterPro" id="IPR023562">
    <property type="entry name" value="ClpP/TepA"/>
</dbReference>
<evidence type="ECO:0000256" key="3">
    <source>
        <dbReference type="SAM" id="Phobius"/>
    </source>
</evidence>
<keyword evidence="4" id="KW-0732">Signal</keyword>
<dbReference type="InterPro" id="IPR001907">
    <property type="entry name" value="ClpP"/>
</dbReference>
<dbReference type="PRINTS" id="PR00127">
    <property type="entry name" value="CLPPROTEASEP"/>
</dbReference>
<protein>
    <recommendedName>
        <fullName evidence="2">ATP-dependent Clp protease proteolytic subunit</fullName>
    </recommendedName>
</protein>
<feature type="transmembrane region" description="Helical" evidence="3">
    <location>
        <begin position="249"/>
        <end position="269"/>
    </location>
</feature>
<gene>
    <name evidence="5" type="ORF">KSP40_PGU003484</name>
</gene>
<organism evidence="5 6">
    <name type="scientific">Platanthera guangdongensis</name>
    <dbReference type="NCBI Taxonomy" id="2320717"/>
    <lineage>
        <taxon>Eukaryota</taxon>
        <taxon>Viridiplantae</taxon>
        <taxon>Streptophyta</taxon>
        <taxon>Embryophyta</taxon>
        <taxon>Tracheophyta</taxon>
        <taxon>Spermatophyta</taxon>
        <taxon>Magnoliopsida</taxon>
        <taxon>Liliopsida</taxon>
        <taxon>Asparagales</taxon>
        <taxon>Orchidaceae</taxon>
        <taxon>Orchidoideae</taxon>
        <taxon>Orchideae</taxon>
        <taxon>Orchidinae</taxon>
        <taxon>Platanthera</taxon>
    </lineage>
</organism>
<dbReference type="InterPro" id="IPR029045">
    <property type="entry name" value="ClpP/crotonase-like_dom_sf"/>
</dbReference>
<dbReference type="Proteomes" id="UP001412067">
    <property type="component" value="Unassembled WGS sequence"/>
</dbReference>
<dbReference type="Gene3D" id="3.90.226.10">
    <property type="entry name" value="2-enoyl-CoA Hydratase, Chain A, domain 1"/>
    <property type="match status" value="1"/>
</dbReference>
<feature type="transmembrane region" description="Helical" evidence="3">
    <location>
        <begin position="12"/>
        <end position="34"/>
    </location>
</feature>
<feature type="chain" id="PRO_5045438401" description="ATP-dependent Clp protease proteolytic subunit" evidence="4">
    <location>
        <begin position="20"/>
        <end position="329"/>
    </location>
</feature>
<dbReference type="PANTHER" id="PTHR10381:SF46">
    <property type="entry name" value="ATP-DEPENDENT CLP PROTEASE PROTEOLYTIC SUBUNIT-RELATED PROTEIN 2, CHLOROPLASTIC"/>
    <property type="match status" value="1"/>
</dbReference>
<keyword evidence="3" id="KW-0472">Membrane</keyword>
<evidence type="ECO:0000256" key="4">
    <source>
        <dbReference type="SAM" id="SignalP"/>
    </source>
</evidence>
<keyword evidence="3" id="KW-1133">Transmembrane helix</keyword>
<proteinExistence type="inferred from homology"/>
<keyword evidence="6" id="KW-1185">Reference proteome</keyword>
<keyword evidence="3" id="KW-0812">Transmembrane</keyword>
<evidence type="ECO:0000313" key="5">
    <source>
        <dbReference type="EMBL" id="KAK8961960.1"/>
    </source>
</evidence>
<name>A0ABR2MCT0_9ASPA</name>
<evidence type="ECO:0000313" key="6">
    <source>
        <dbReference type="Proteomes" id="UP001412067"/>
    </source>
</evidence>
<feature type="signal peptide" evidence="4">
    <location>
        <begin position="1"/>
        <end position="19"/>
    </location>
</feature>
<comment type="caution">
    <text evidence="5">The sequence shown here is derived from an EMBL/GenBank/DDBJ whole genome shotgun (WGS) entry which is preliminary data.</text>
</comment>
<dbReference type="Pfam" id="PF00574">
    <property type="entry name" value="CLP_protease"/>
    <property type="match status" value="1"/>
</dbReference>
<dbReference type="PANTHER" id="PTHR10381">
    <property type="entry name" value="ATP-DEPENDENT CLP PROTEASE PROTEOLYTIC SUBUNIT"/>
    <property type="match status" value="1"/>
</dbReference>
<reference evidence="5 6" key="1">
    <citation type="journal article" date="2022" name="Nat. Plants">
        <title>Genomes of leafy and leafless Platanthera orchids illuminate the evolution of mycoheterotrophy.</title>
        <authorList>
            <person name="Li M.H."/>
            <person name="Liu K.W."/>
            <person name="Li Z."/>
            <person name="Lu H.C."/>
            <person name="Ye Q.L."/>
            <person name="Zhang D."/>
            <person name="Wang J.Y."/>
            <person name="Li Y.F."/>
            <person name="Zhong Z.M."/>
            <person name="Liu X."/>
            <person name="Yu X."/>
            <person name="Liu D.K."/>
            <person name="Tu X.D."/>
            <person name="Liu B."/>
            <person name="Hao Y."/>
            <person name="Liao X.Y."/>
            <person name="Jiang Y.T."/>
            <person name="Sun W.H."/>
            <person name="Chen J."/>
            <person name="Chen Y.Q."/>
            <person name="Ai Y."/>
            <person name="Zhai J.W."/>
            <person name="Wu S.S."/>
            <person name="Zhou Z."/>
            <person name="Hsiao Y.Y."/>
            <person name="Wu W.L."/>
            <person name="Chen Y.Y."/>
            <person name="Lin Y.F."/>
            <person name="Hsu J.L."/>
            <person name="Li C.Y."/>
            <person name="Wang Z.W."/>
            <person name="Zhao X."/>
            <person name="Zhong W.Y."/>
            <person name="Ma X.K."/>
            <person name="Ma L."/>
            <person name="Huang J."/>
            <person name="Chen G.Z."/>
            <person name="Huang M.Z."/>
            <person name="Huang L."/>
            <person name="Peng D.H."/>
            <person name="Luo Y.B."/>
            <person name="Zou S.Q."/>
            <person name="Chen S.P."/>
            <person name="Lan S."/>
            <person name="Tsai W.C."/>
            <person name="Van de Peer Y."/>
            <person name="Liu Z.J."/>
        </authorList>
    </citation>
    <scope>NUCLEOTIDE SEQUENCE [LARGE SCALE GENOMIC DNA]</scope>
    <source>
        <strain evidence="5">Lor288</strain>
    </source>
</reference>
<dbReference type="SUPFAM" id="SSF52096">
    <property type="entry name" value="ClpP/crotonase"/>
    <property type="match status" value="1"/>
</dbReference>